<dbReference type="Proteomes" id="UP000010808">
    <property type="component" value="Chromosome"/>
</dbReference>
<sequence length="45" mass="5576">MLFANFEFVLNYKMITKLSTIRFNASSKWLIMFFLYFKLKQWVCI</sequence>
<dbReference type="STRING" id="1121451.DESAM_10185"/>
<evidence type="ECO:0000313" key="2">
    <source>
        <dbReference type="Proteomes" id="UP000010808"/>
    </source>
</evidence>
<proteinExistence type="predicted"/>
<name>L0R9A7_9BACT</name>
<keyword evidence="2" id="KW-1185">Reference proteome</keyword>
<reference evidence="1 2" key="1">
    <citation type="submission" date="2012-10" db="EMBL/GenBank/DDBJ databases">
        <authorList>
            <person name="Genoscope - CEA"/>
        </authorList>
    </citation>
    <scope>NUCLEOTIDE SEQUENCE [LARGE SCALE GENOMIC DNA]</scope>
    <source>
        <strain evidence="2">AM13 / DSM 14728</strain>
    </source>
</reference>
<accession>L0R9A7</accession>
<dbReference type="HOGENOM" id="CLU_3198934_0_0_7"/>
<dbReference type="KEGG" id="dhy:DESAM_10185"/>
<organism evidence="1 2">
    <name type="scientific">Maridesulfovibrio hydrothermalis AM13 = DSM 14728</name>
    <dbReference type="NCBI Taxonomy" id="1121451"/>
    <lineage>
        <taxon>Bacteria</taxon>
        <taxon>Pseudomonadati</taxon>
        <taxon>Thermodesulfobacteriota</taxon>
        <taxon>Desulfovibrionia</taxon>
        <taxon>Desulfovibrionales</taxon>
        <taxon>Desulfovibrionaceae</taxon>
        <taxon>Maridesulfovibrio</taxon>
    </lineage>
</organism>
<gene>
    <name evidence="1" type="ORF">DESAM_10185</name>
</gene>
<evidence type="ECO:0000313" key="1">
    <source>
        <dbReference type="EMBL" id="CCO22166.1"/>
    </source>
</evidence>
<protein>
    <submittedName>
        <fullName evidence="1">Uncharacterized protein</fullName>
    </submittedName>
</protein>
<dbReference type="EMBL" id="FO203522">
    <property type="protein sequence ID" value="CCO22166.1"/>
    <property type="molecule type" value="Genomic_DNA"/>
</dbReference>
<dbReference type="AlphaFoldDB" id="L0R9A7"/>